<accession>A0ABU5F1K3</accession>
<keyword evidence="11" id="KW-1185">Reference proteome</keyword>
<dbReference type="Gene3D" id="1.10.3730.20">
    <property type="match status" value="1"/>
</dbReference>
<dbReference type="RefSeq" id="WP_320687856.1">
    <property type="nucleotide sequence ID" value="NZ_JAXBLV010000194.1"/>
</dbReference>
<evidence type="ECO:0000256" key="1">
    <source>
        <dbReference type="ARBA" id="ARBA00004651"/>
    </source>
</evidence>
<feature type="transmembrane region" description="Helical" evidence="9">
    <location>
        <begin position="34"/>
        <end position="52"/>
    </location>
</feature>
<evidence type="ECO:0000256" key="5">
    <source>
        <dbReference type="ARBA" id="ARBA00022989"/>
    </source>
</evidence>
<keyword evidence="3" id="KW-1003">Cell membrane</keyword>
<keyword evidence="5 9" id="KW-1133">Transmembrane helix</keyword>
<evidence type="ECO:0000256" key="2">
    <source>
        <dbReference type="ARBA" id="ARBA00022448"/>
    </source>
</evidence>
<comment type="caution">
    <text evidence="10">The sequence shown here is derived from an EMBL/GenBank/DDBJ whole genome shotgun (WGS) entry which is preliminary data.</text>
</comment>
<dbReference type="PANTHER" id="PTHR30561:SF1">
    <property type="entry name" value="MULTIDRUG TRANSPORTER EMRE"/>
    <property type="match status" value="1"/>
</dbReference>
<dbReference type="SUPFAM" id="SSF103481">
    <property type="entry name" value="Multidrug resistance efflux transporter EmrE"/>
    <property type="match status" value="1"/>
</dbReference>
<feature type="transmembrane region" description="Helical" evidence="9">
    <location>
        <begin position="59"/>
        <end position="81"/>
    </location>
</feature>
<dbReference type="PANTHER" id="PTHR30561">
    <property type="entry name" value="SMR FAMILY PROTON-DEPENDENT DRUG EFFLUX TRANSPORTER SUGE"/>
    <property type="match status" value="1"/>
</dbReference>
<proteinExistence type="inferred from homology"/>
<dbReference type="Pfam" id="PF00893">
    <property type="entry name" value="Multi_Drug_Res"/>
    <property type="match status" value="1"/>
</dbReference>
<evidence type="ECO:0000256" key="6">
    <source>
        <dbReference type="ARBA" id="ARBA00023136"/>
    </source>
</evidence>
<comment type="similarity">
    <text evidence="7 8">Belongs to the drug/metabolite transporter (DMT) superfamily. Small multidrug resistance (SMR) (TC 2.A.7.1) family.</text>
</comment>
<keyword evidence="2" id="KW-0813">Transport</keyword>
<evidence type="ECO:0000313" key="11">
    <source>
        <dbReference type="Proteomes" id="UP001272242"/>
    </source>
</evidence>
<organism evidence="10 11">
    <name type="scientific">Gemmata algarum</name>
    <dbReference type="NCBI Taxonomy" id="2975278"/>
    <lineage>
        <taxon>Bacteria</taxon>
        <taxon>Pseudomonadati</taxon>
        <taxon>Planctomycetota</taxon>
        <taxon>Planctomycetia</taxon>
        <taxon>Gemmatales</taxon>
        <taxon>Gemmataceae</taxon>
        <taxon>Gemmata</taxon>
    </lineage>
</organism>
<sequence>MVWHVLMLLVAIACETVATGLLKLSDGMSRLWPSVGMLAGYVASLFLLSVVLKSMPVGPVYAVWSGLGTAVTAVVGVWAFGDRLSSGAWLGLALVISGVALLSYHLPRHD</sequence>
<keyword evidence="4 8" id="KW-0812">Transmembrane</keyword>
<evidence type="ECO:0000256" key="7">
    <source>
        <dbReference type="ARBA" id="ARBA00038032"/>
    </source>
</evidence>
<dbReference type="InterPro" id="IPR037185">
    <property type="entry name" value="EmrE-like"/>
</dbReference>
<keyword evidence="6 9" id="KW-0472">Membrane</keyword>
<reference evidence="11" key="1">
    <citation type="journal article" date="2023" name="Mar. Drugs">
        <title>Gemmata algarum, a Novel Planctomycete Isolated from an Algal Mat, Displays Antimicrobial Activity.</title>
        <authorList>
            <person name="Kumar G."/>
            <person name="Kallscheuer N."/>
            <person name="Kashif M."/>
            <person name="Ahamad S."/>
            <person name="Jagadeeshwari U."/>
            <person name="Pannikurungottu S."/>
            <person name="Haufschild T."/>
            <person name="Kabuu M."/>
            <person name="Sasikala C."/>
            <person name="Jogler C."/>
            <person name="Ramana C."/>
        </authorList>
    </citation>
    <scope>NUCLEOTIDE SEQUENCE [LARGE SCALE GENOMIC DNA]</scope>
    <source>
        <strain evidence="11">JC673</strain>
    </source>
</reference>
<evidence type="ECO:0000256" key="9">
    <source>
        <dbReference type="SAM" id="Phobius"/>
    </source>
</evidence>
<protein>
    <submittedName>
        <fullName evidence="10">Multidrug efflux SMR transporter</fullName>
    </submittedName>
</protein>
<feature type="transmembrane region" description="Helical" evidence="9">
    <location>
        <begin position="87"/>
        <end position="106"/>
    </location>
</feature>
<gene>
    <name evidence="10" type="ORF">R5W23_002723</name>
</gene>
<dbReference type="InterPro" id="IPR000390">
    <property type="entry name" value="Small_drug/metabolite_transptr"/>
</dbReference>
<name>A0ABU5F1K3_9BACT</name>
<dbReference type="InterPro" id="IPR045324">
    <property type="entry name" value="Small_multidrug_res"/>
</dbReference>
<comment type="subcellular location">
    <subcellularLocation>
        <location evidence="1 8">Cell membrane</location>
        <topology evidence="1 8">Multi-pass membrane protein</topology>
    </subcellularLocation>
</comment>
<evidence type="ECO:0000256" key="4">
    <source>
        <dbReference type="ARBA" id="ARBA00022692"/>
    </source>
</evidence>
<evidence type="ECO:0000313" key="10">
    <source>
        <dbReference type="EMBL" id="MDY3561445.1"/>
    </source>
</evidence>
<evidence type="ECO:0000256" key="8">
    <source>
        <dbReference type="RuleBase" id="RU003942"/>
    </source>
</evidence>
<dbReference type="Proteomes" id="UP001272242">
    <property type="component" value="Unassembled WGS sequence"/>
</dbReference>
<dbReference type="EMBL" id="JAXBLV010000194">
    <property type="protein sequence ID" value="MDY3561445.1"/>
    <property type="molecule type" value="Genomic_DNA"/>
</dbReference>
<evidence type="ECO:0000256" key="3">
    <source>
        <dbReference type="ARBA" id="ARBA00022475"/>
    </source>
</evidence>